<dbReference type="CDD" id="cd21631">
    <property type="entry name" value="RHH_CopG_NikR-like"/>
    <property type="match status" value="1"/>
</dbReference>
<evidence type="ECO:0000313" key="1">
    <source>
        <dbReference type="EMBL" id="QIA88556.1"/>
    </source>
</evidence>
<dbReference type="AlphaFoldDB" id="A0A9X7T954"/>
<dbReference type="RefSeq" id="WP_163588934.1">
    <property type="nucleotide sequence ID" value="NZ_CP040855.1"/>
</dbReference>
<accession>A0A9X7T954</accession>
<name>A0A9X7T954_LACJH</name>
<evidence type="ECO:0000313" key="2">
    <source>
        <dbReference type="EMBL" id="QIA88591.1"/>
    </source>
</evidence>
<gene>
    <name evidence="1" type="ORF">FEE39_09955</name>
    <name evidence="2" type="ORF">FEE39_10130</name>
</gene>
<protein>
    <submittedName>
        <fullName evidence="1">Uncharacterized protein</fullName>
    </submittedName>
</protein>
<evidence type="ECO:0000313" key="3">
    <source>
        <dbReference type="Proteomes" id="UP000464749"/>
    </source>
</evidence>
<sequence length="209" mass="23435">MKNIRIETRTNKALIYTPYNRKFVEGIHNIGSAKWDARDRAWSVDIDDVEEAQILLKKIFGTDGTSTVESCTLKIKAKKDIYYDEKLTIYLGTTPLVQAFGRDTGAKVAANNVSLLSGNITSGGSKKYPNALIEKDATFKVKQFPVSQLSKIDPNLWEILEKTSDKKAHDEKVQHIIKLSQEADQKINELAEAQGKTISEVIEHLILSK</sequence>
<dbReference type="EMBL" id="CP040855">
    <property type="protein sequence ID" value="QIA88591.1"/>
    <property type="molecule type" value="Genomic_DNA"/>
</dbReference>
<dbReference type="Proteomes" id="UP000464749">
    <property type="component" value="Plasmid unnamed1"/>
</dbReference>
<reference evidence="1 3" key="1">
    <citation type="submission" date="2019-06" db="EMBL/GenBank/DDBJ databases">
        <title>Whole genome sequencing of Lactobacillus johnsonii strain G2A.</title>
        <authorList>
            <person name="Conlan S."/>
            <person name="Thomas P.J."/>
            <person name="Mullikin J."/>
            <person name="Singer J."/>
            <person name="Weaver C."/>
            <person name="Segre J.A."/>
        </authorList>
    </citation>
    <scope>NUCLEOTIDE SEQUENCE [LARGE SCALE GENOMIC DNA]</scope>
    <source>
        <strain evidence="1 3">G2A</strain>
        <plasmid evidence="1 3">unnamed1</plasmid>
    </source>
</reference>
<dbReference type="EMBL" id="CP040855">
    <property type="protein sequence ID" value="QIA88556.1"/>
    <property type="molecule type" value="Genomic_DNA"/>
</dbReference>
<geneLocation type="plasmid" evidence="1 3">
    <name>unnamed1</name>
</geneLocation>
<proteinExistence type="predicted"/>
<organism evidence="1 3">
    <name type="scientific">Lactobacillus johnsonii</name>
    <dbReference type="NCBI Taxonomy" id="33959"/>
    <lineage>
        <taxon>Bacteria</taxon>
        <taxon>Bacillati</taxon>
        <taxon>Bacillota</taxon>
        <taxon>Bacilli</taxon>
        <taxon>Lactobacillales</taxon>
        <taxon>Lactobacillaceae</taxon>
        <taxon>Lactobacillus</taxon>
    </lineage>
</organism>
<keyword evidence="1" id="KW-0614">Plasmid</keyword>